<evidence type="ECO:0000256" key="1">
    <source>
        <dbReference type="ARBA" id="ARBA00022723"/>
    </source>
</evidence>
<keyword evidence="4" id="KW-1185">Reference proteome</keyword>
<dbReference type="EnsemblProtists" id="Phyra85559">
    <property type="protein sequence ID" value="Phyra85559"/>
    <property type="gene ID" value="Phyra85559"/>
</dbReference>
<accession>H3H4Q3</accession>
<dbReference type="STRING" id="164328.H3H4Q3"/>
<dbReference type="PANTHER" id="PTHR42742:SF3">
    <property type="entry name" value="FRUCTOKINASE"/>
    <property type="match status" value="1"/>
</dbReference>
<reference evidence="4" key="1">
    <citation type="journal article" date="2006" name="Science">
        <title>Phytophthora genome sequences uncover evolutionary origins and mechanisms of pathogenesis.</title>
        <authorList>
            <person name="Tyler B.M."/>
            <person name="Tripathy S."/>
            <person name="Zhang X."/>
            <person name="Dehal P."/>
            <person name="Jiang R.H."/>
            <person name="Aerts A."/>
            <person name="Arredondo F.D."/>
            <person name="Baxter L."/>
            <person name="Bensasson D."/>
            <person name="Beynon J.L."/>
            <person name="Chapman J."/>
            <person name="Damasceno C.M."/>
            <person name="Dorrance A.E."/>
            <person name="Dou D."/>
            <person name="Dickerman A.W."/>
            <person name="Dubchak I.L."/>
            <person name="Garbelotto M."/>
            <person name="Gijzen M."/>
            <person name="Gordon S.G."/>
            <person name="Govers F."/>
            <person name="Grunwald N.J."/>
            <person name="Huang W."/>
            <person name="Ivors K.L."/>
            <person name="Jones R.W."/>
            <person name="Kamoun S."/>
            <person name="Krampis K."/>
            <person name="Lamour K.H."/>
            <person name="Lee M.K."/>
            <person name="McDonald W.H."/>
            <person name="Medina M."/>
            <person name="Meijer H.J."/>
            <person name="Nordberg E.K."/>
            <person name="Maclean D.J."/>
            <person name="Ospina-Giraldo M.D."/>
            <person name="Morris P.F."/>
            <person name="Phuntumart V."/>
            <person name="Putnam N.H."/>
            <person name="Rash S."/>
            <person name="Rose J.K."/>
            <person name="Sakihama Y."/>
            <person name="Salamov A.A."/>
            <person name="Savidor A."/>
            <person name="Scheuring C.F."/>
            <person name="Smith B.M."/>
            <person name="Sobral B.W."/>
            <person name="Terry A."/>
            <person name="Torto-Alalibo T.A."/>
            <person name="Win J."/>
            <person name="Xu Z."/>
            <person name="Zhang H."/>
            <person name="Grigoriev I.V."/>
            <person name="Rokhsar D.S."/>
            <person name="Boore J.L."/>
        </authorList>
    </citation>
    <scope>NUCLEOTIDE SEQUENCE [LARGE SCALE GENOMIC DNA]</scope>
    <source>
        <strain evidence="4">Pr102</strain>
    </source>
</reference>
<dbReference type="VEuPathDB" id="FungiDB:KRP22_14888"/>
<evidence type="ECO:0000313" key="4">
    <source>
        <dbReference type="Proteomes" id="UP000005238"/>
    </source>
</evidence>
<dbReference type="EMBL" id="DS566230">
    <property type="status" value="NOT_ANNOTATED_CDS"/>
    <property type="molecule type" value="Genomic_DNA"/>
</dbReference>
<proteinExistence type="predicted"/>
<reference evidence="3" key="2">
    <citation type="submission" date="2015-06" db="UniProtKB">
        <authorList>
            <consortium name="EnsemblProtists"/>
        </authorList>
    </citation>
    <scope>IDENTIFICATION</scope>
    <source>
        <strain evidence="3">Pr102</strain>
    </source>
</reference>
<keyword evidence="2" id="KW-0862">Zinc</keyword>
<dbReference type="InterPro" id="IPR051804">
    <property type="entry name" value="Carb_Metab_Reg_Kinase/Isom"/>
</dbReference>
<organism evidence="3 4">
    <name type="scientific">Phytophthora ramorum</name>
    <name type="common">Sudden oak death agent</name>
    <dbReference type="NCBI Taxonomy" id="164328"/>
    <lineage>
        <taxon>Eukaryota</taxon>
        <taxon>Sar</taxon>
        <taxon>Stramenopiles</taxon>
        <taxon>Oomycota</taxon>
        <taxon>Peronosporomycetes</taxon>
        <taxon>Peronosporales</taxon>
        <taxon>Peronosporaceae</taxon>
        <taxon>Phytophthora</taxon>
    </lineage>
</organism>
<evidence type="ECO:0000256" key="2">
    <source>
        <dbReference type="ARBA" id="ARBA00022833"/>
    </source>
</evidence>
<dbReference type="InParanoid" id="H3H4Q3"/>
<dbReference type="eggNOG" id="ENOG502QRD3">
    <property type="taxonomic scope" value="Eukaryota"/>
</dbReference>
<dbReference type="Proteomes" id="UP000005238">
    <property type="component" value="Unassembled WGS sequence"/>
</dbReference>
<name>H3H4Q3_PHYRM</name>
<dbReference type="InterPro" id="IPR043129">
    <property type="entry name" value="ATPase_NBD"/>
</dbReference>
<dbReference type="SUPFAM" id="SSF53067">
    <property type="entry name" value="Actin-like ATPase domain"/>
    <property type="match status" value="1"/>
</dbReference>
<dbReference type="GO" id="GO:0046872">
    <property type="term" value="F:metal ion binding"/>
    <property type="evidence" value="ECO:0007669"/>
    <property type="project" value="UniProtKB-KW"/>
</dbReference>
<keyword evidence="1" id="KW-0479">Metal-binding</keyword>
<sequence>METTTLDEAMGAIVDWPKQFKFDSLGIALLGPVDQNMVSPNHTDVVSVFKRAFPAVLIDLDTDANALALAATPSCRLDIETDFKGTRPSHGNCIERMAASGSISAPTGVDRRDLATFADDDPVIGRRVKLLNLIREKFVARVDKYVYDQESPVDRYIRVSSHPAIRLVRSLHPSWQQQLTSWKLEEAVTFYMESGDQSTSKALAEPRQSSNVSPPTDIAAAFKTQTSAEQQFVALLYVDLSCGDESLELEFPHKLHNLVEVAAGPTLCGAGHKCVQMCCS</sequence>
<dbReference type="AlphaFoldDB" id="H3H4Q3"/>
<evidence type="ECO:0000313" key="3">
    <source>
        <dbReference type="EnsemblProtists" id="Phyra85559"/>
    </source>
</evidence>
<dbReference type="HOGENOM" id="CLU_995611_0_0_1"/>
<protein>
    <submittedName>
        <fullName evidence="3">Uncharacterized protein</fullName>
    </submittedName>
</protein>
<dbReference type="PANTHER" id="PTHR42742">
    <property type="entry name" value="TRANSCRIPTIONAL REPRESSOR MPRA"/>
    <property type="match status" value="1"/>
</dbReference>
<dbReference type="VEuPathDB" id="FungiDB:KRP23_2887"/>